<dbReference type="Proteomes" id="UP000198403">
    <property type="component" value="Unassembled WGS sequence"/>
</dbReference>
<organism evidence="1 2">
    <name type="scientific">Blastococcus mobilis</name>
    <dbReference type="NCBI Taxonomy" id="1938746"/>
    <lineage>
        <taxon>Bacteria</taxon>
        <taxon>Bacillati</taxon>
        <taxon>Actinomycetota</taxon>
        <taxon>Actinomycetes</taxon>
        <taxon>Geodermatophilales</taxon>
        <taxon>Geodermatophilaceae</taxon>
        <taxon>Blastococcus</taxon>
    </lineage>
</organism>
<dbReference type="EMBL" id="FZNO01000013">
    <property type="protein sequence ID" value="SNR57276.1"/>
    <property type="molecule type" value="Genomic_DNA"/>
</dbReference>
<accession>A0A238XE41</accession>
<evidence type="ECO:0000313" key="2">
    <source>
        <dbReference type="Proteomes" id="UP000198403"/>
    </source>
</evidence>
<sequence>MAVRGALVAEQDDAVAERAGLDQPEFPLGVRGAEERLPAAEQDRVDVEPVLVDRVEPPE</sequence>
<protein>
    <submittedName>
        <fullName evidence="1">Uncharacterized protein</fullName>
    </submittedName>
</protein>
<evidence type="ECO:0000313" key="1">
    <source>
        <dbReference type="EMBL" id="SNR57276.1"/>
    </source>
</evidence>
<dbReference type="AlphaFoldDB" id="A0A238XE41"/>
<name>A0A238XE41_9ACTN</name>
<reference evidence="1 2" key="1">
    <citation type="submission" date="2017-06" db="EMBL/GenBank/DDBJ databases">
        <authorList>
            <person name="Kim H.J."/>
            <person name="Triplett B.A."/>
        </authorList>
    </citation>
    <scope>NUCLEOTIDE SEQUENCE [LARGE SCALE GENOMIC DNA]</scope>
    <source>
        <strain evidence="1 2">DSM 44272</strain>
    </source>
</reference>
<keyword evidence="2" id="KW-1185">Reference proteome</keyword>
<proteinExistence type="predicted"/>
<gene>
    <name evidence="1" type="ORF">SAMN06272737_11346</name>
</gene>